<dbReference type="Proteomes" id="UP000540989">
    <property type="component" value="Unassembled WGS sequence"/>
</dbReference>
<comment type="caution">
    <text evidence="2">The sequence shown here is derived from an EMBL/GenBank/DDBJ whole genome shotgun (WGS) entry which is preliminary data.</text>
</comment>
<accession>A0A7W7ZH99</accession>
<organism evidence="2 3">
    <name type="scientific">Granulicella aggregans</name>
    <dbReference type="NCBI Taxonomy" id="474949"/>
    <lineage>
        <taxon>Bacteria</taxon>
        <taxon>Pseudomonadati</taxon>
        <taxon>Acidobacteriota</taxon>
        <taxon>Terriglobia</taxon>
        <taxon>Terriglobales</taxon>
        <taxon>Acidobacteriaceae</taxon>
        <taxon>Granulicella</taxon>
    </lineage>
</organism>
<evidence type="ECO:0000256" key="1">
    <source>
        <dbReference type="SAM" id="SignalP"/>
    </source>
</evidence>
<feature type="signal peptide" evidence="1">
    <location>
        <begin position="1"/>
        <end position="19"/>
    </location>
</feature>
<proteinExistence type="predicted"/>
<dbReference type="RefSeq" id="WP_184221677.1">
    <property type="nucleotide sequence ID" value="NZ_JACHIP010000007.1"/>
</dbReference>
<evidence type="ECO:0008006" key="4">
    <source>
        <dbReference type="Google" id="ProtNLM"/>
    </source>
</evidence>
<name>A0A7W7ZH99_9BACT</name>
<dbReference type="EMBL" id="JACHIP010000007">
    <property type="protein sequence ID" value="MBB5059817.1"/>
    <property type="molecule type" value="Genomic_DNA"/>
</dbReference>
<evidence type="ECO:0000313" key="2">
    <source>
        <dbReference type="EMBL" id="MBB5059817.1"/>
    </source>
</evidence>
<keyword evidence="1" id="KW-0732">Signal</keyword>
<keyword evidence="3" id="KW-1185">Reference proteome</keyword>
<sequence>MKNLIAILSLLLASAGATSQESTPVWPQDRILDQLVGDWNAKGIAHEHPYTWKMHGEWVLSHQFLRLTEKSAENIFGIGRPFEAIYYFRYDYKEGRYISHLLKNFGSEESSVLGYSQVNGDQLSFVYKLPQETVTEQFTWEPASKHWHWRSWGDPPDGKRIDILDLELVKSN</sequence>
<dbReference type="AlphaFoldDB" id="A0A7W7ZH99"/>
<reference evidence="2 3" key="1">
    <citation type="submission" date="2020-08" db="EMBL/GenBank/DDBJ databases">
        <title>Genomic Encyclopedia of Type Strains, Phase IV (KMG-V): Genome sequencing to study the core and pangenomes of soil and plant-associated prokaryotes.</title>
        <authorList>
            <person name="Whitman W."/>
        </authorList>
    </citation>
    <scope>NUCLEOTIDE SEQUENCE [LARGE SCALE GENOMIC DNA]</scope>
    <source>
        <strain evidence="2 3">M8UP14</strain>
    </source>
</reference>
<gene>
    <name evidence="2" type="ORF">HDF16_004546</name>
</gene>
<feature type="chain" id="PRO_5030919827" description="DUF1579 domain-containing protein" evidence="1">
    <location>
        <begin position="20"/>
        <end position="172"/>
    </location>
</feature>
<protein>
    <recommendedName>
        <fullName evidence="4">DUF1579 domain-containing protein</fullName>
    </recommendedName>
</protein>
<evidence type="ECO:0000313" key="3">
    <source>
        <dbReference type="Proteomes" id="UP000540989"/>
    </source>
</evidence>